<dbReference type="EMBL" id="NHYD01002886">
    <property type="protein sequence ID" value="PPQ84363.1"/>
    <property type="molecule type" value="Genomic_DNA"/>
</dbReference>
<reference evidence="1 2" key="1">
    <citation type="journal article" date="2018" name="Evol. Lett.">
        <title>Horizontal gene cluster transfer increased hallucinogenic mushroom diversity.</title>
        <authorList>
            <person name="Reynolds H.T."/>
            <person name="Vijayakumar V."/>
            <person name="Gluck-Thaler E."/>
            <person name="Korotkin H.B."/>
            <person name="Matheny P.B."/>
            <person name="Slot J.C."/>
        </authorList>
    </citation>
    <scope>NUCLEOTIDE SEQUENCE [LARGE SCALE GENOMIC DNA]</scope>
    <source>
        <strain evidence="1 2">2631</strain>
    </source>
</reference>
<accession>A0A409X0Q9</accession>
<evidence type="ECO:0000313" key="1">
    <source>
        <dbReference type="EMBL" id="PPQ84363.1"/>
    </source>
</evidence>
<organism evidence="1 2">
    <name type="scientific">Psilocybe cyanescens</name>
    <dbReference type="NCBI Taxonomy" id="93625"/>
    <lineage>
        <taxon>Eukaryota</taxon>
        <taxon>Fungi</taxon>
        <taxon>Dikarya</taxon>
        <taxon>Basidiomycota</taxon>
        <taxon>Agaricomycotina</taxon>
        <taxon>Agaricomycetes</taxon>
        <taxon>Agaricomycetidae</taxon>
        <taxon>Agaricales</taxon>
        <taxon>Agaricineae</taxon>
        <taxon>Strophariaceae</taxon>
        <taxon>Psilocybe</taxon>
    </lineage>
</organism>
<comment type="caution">
    <text evidence="1">The sequence shown here is derived from an EMBL/GenBank/DDBJ whole genome shotgun (WGS) entry which is preliminary data.</text>
</comment>
<protein>
    <submittedName>
        <fullName evidence="1">Uncharacterized protein</fullName>
    </submittedName>
</protein>
<dbReference type="Proteomes" id="UP000283269">
    <property type="component" value="Unassembled WGS sequence"/>
</dbReference>
<sequence>MYIPTSTPSSHSQFCPAISLQTVACCHPHAHPTWAWWAWDAAHAGQLSHTEYCTSGGVALRGRVVEVNPRLELGAERERRAIVAGNEESRKWDVMFWKMRLCGNYMDLGPLFHPGGVLSWIDERFVARQDLCT</sequence>
<keyword evidence="2" id="KW-1185">Reference proteome</keyword>
<evidence type="ECO:0000313" key="2">
    <source>
        <dbReference type="Proteomes" id="UP000283269"/>
    </source>
</evidence>
<dbReference type="InParanoid" id="A0A409X0Q9"/>
<name>A0A409X0Q9_PSICY</name>
<gene>
    <name evidence="1" type="ORF">CVT25_013259</name>
</gene>
<dbReference type="OrthoDB" id="5595695at2759"/>
<dbReference type="AlphaFoldDB" id="A0A409X0Q9"/>
<proteinExistence type="predicted"/>